<keyword evidence="6" id="KW-0067">ATP-binding</keyword>
<evidence type="ECO:0000256" key="5">
    <source>
        <dbReference type="ARBA" id="ARBA00022741"/>
    </source>
</evidence>
<feature type="transmembrane region" description="Helical" evidence="9">
    <location>
        <begin position="1031"/>
        <end position="1056"/>
    </location>
</feature>
<dbReference type="FunFam" id="3.40.50.300:FF:002470">
    <property type="entry name" value="ABC transporter, putative"/>
    <property type="match status" value="1"/>
</dbReference>
<evidence type="ECO:0000256" key="9">
    <source>
        <dbReference type="SAM" id="Phobius"/>
    </source>
</evidence>
<feature type="transmembrane region" description="Helical" evidence="9">
    <location>
        <begin position="38"/>
        <end position="59"/>
    </location>
</feature>
<organism evidence="11">
    <name type="scientific">Cuerna arida</name>
    <dbReference type="NCBI Taxonomy" id="1464854"/>
    <lineage>
        <taxon>Eukaryota</taxon>
        <taxon>Metazoa</taxon>
        <taxon>Ecdysozoa</taxon>
        <taxon>Arthropoda</taxon>
        <taxon>Hexapoda</taxon>
        <taxon>Insecta</taxon>
        <taxon>Pterygota</taxon>
        <taxon>Neoptera</taxon>
        <taxon>Paraneoptera</taxon>
        <taxon>Hemiptera</taxon>
        <taxon>Auchenorrhyncha</taxon>
        <taxon>Membracoidea</taxon>
        <taxon>Cicadellidae</taxon>
        <taxon>Cicadellinae</taxon>
        <taxon>Proconiini</taxon>
        <taxon>Cuerna</taxon>
    </lineage>
</organism>
<reference evidence="11" key="1">
    <citation type="submission" date="2015-11" db="EMBL/GenBank/DDBJ databases">
        <title>De novo transcriptome assembly of four potential Pierce s Disease insect vectors from Arizona vineyards.</title>
        <authorList>
            <person name="Tassone E.E."/>
        </authorList>
    </citation>
    <scope>NUCLEOTIDE SEQUENCE</scope>
</reference>
<dbReference type="GO" id="GO:0005524">
    <property type="term" value="F:ATP binding"/>
    <property type="evidence" value="ECO:0007669"/>
    <property type="project" value="UniProtKB-KW"/>
</dbReference>
<evidence type="ECO:0000256" key="8">
    <source>
        <dbReference type="ARBA" id="ARBA00023136"/>
    </source>
</evidence>
<comment type="similarity">
    <text evidence="2">Belongs to the ABC transporter superfamily. ABCA family.</text>
</comment>
<feature type="domain" description="ABC transporter" evidence="10">
    <location>
        <begin position="1309"/>
        <end position="1540"/>
    </location>
</feature>
<dbReference type="Pfam" id="PF00005">
    <property type="entry name" value="ABC_tran"/>
    <property type="match status" value="2"/>
</dbReference>
<evidence type="ECO:0000256" key="6">
    <source>
        <dbReference type="ARBA" id="ARBA00022840"/>
    </source>
</evidence>
<accession>A0A1B6F927</accession>
<dbReference type="CDD" id="cd03263">
    <property type="entry name" value="ABC_subfamily_A"/>
    <property type="match status" value="2"/>
</dbReference>
<feature type="transmembrane region" description="Helical" evidence="9">
    <location>
        <begin position="1238"/>
        <end position="1263"/>
    </location>
</feature>
<dbReference type="InterPro" id="IPR003593">
    <property type="entry name" value="AAA+_ATPase"/>
</dbReference>
<evidence type="ECO:0000256" key="4">
    <source>
        <dbReference type="ARBA" id="ARBA00022692"/>
    </source>
</evidence>
<evidence type="ECO:0000256" key="3">
    <source>
        <dbReference type="ARBA" id="ARBA00022448"/>
    </source>
</evidence>
<sequence length="1622" mass="183521">IFTNIFQNNFLWLLTMVSLVQKVKVLVWKCIVLRTRNIFSTAFELLCPLGVVYLLYYLFVLMHDSGIIEEGDEVKSLLPTTDIFKTEYRASYIAYTPDTNETNTIMSRLKESLDDSEVVTYDYLYNFTPSPNTFIKAMESEEGLVLWLTNWTREKNIENNRHPSAIGIVFTEIDKATKTFKYTLRTTDKKMSTGDQPYLSFGEMFSVYTLSSFLNTQIYLDKELLHSAGLSDQQGERHFGTLPEPMNLSKASSMYLYFMLMFAYIFLVASVVTSVVQEKSSGIKDYLRVMGVSSWMIWGNWFIYTLMVHIPLTVGITIILAVLKPVVIQANVLVVWCLFFLYTLVTMVILFTATCIFTNPIKGLTVCLVLWFVIHVSQVVFWSGSSTLQVLHCLIPLVNLCLALQTIGSFTDNDKVWTLGDLFSTGYSDSRISVGVALIIFVVEFIVFCFILTVLDATMPGIYGASTPCLSFIKRWKNKYSEQATPIAVTFPKTFEAPPKDATVGIEIRGLRKEYGRFNKVVAVDNVDLDIYRGGITALLGFNGAGKTTTMSIIAGMFPPTSGRILFDGRELSGYRDDIGLCTQHNIYIPKLTVLEHLIFFGLLKGMSRKDAKRSGEEILELLGMLGKKNSFAKNLSGGMKRRLCLAFTLMGNSKVLVLDEPTSGLDTETRTLIWDVIAGFRGQRTVLITTHDMEEADVLGDRIAIMDQGRVVCYGTTMFLKTIYGTGYKIHVLTNRTSRLAYDIIGLVKTNVTLSRVKVVSSSQVDFIVADSQVENFPRLFEALESNRSSLGISGISVTHTTMEDVFLNVASTCEEDDGRNLEHVRIIEVMSRGADYDKIESCELYVQQFKALLWRRLITVRRNIFSLLVRIIVTSLLIYVMNRYLLLDEPDQSQSPLKLSLELYKDTTTPIAYDGNNRKIADIASDFVKRSGGKVEMFPNETDLTDYLFKIIKENEKTYSGHVLFSTSFIEDNIILRYRPGRSIHMRSILVNMMNNIVLQNFTDDEGSIEVTNHPIQSKKEDKVKYTTALVPVLWGLIFFILFVMFMSIFVHYVTEERTSGFKHQMVMAGTPMLLYWFGNFFVDYLIYLCWASVFLITLLLSGNYFVLVSSSLTILLVVILLLYGISGIYFIYVISFLFNNPVTCGLMFYLFNFIFSLFPIIFIPMISGLNISPSVIDALLVICAFNPTFAALFCIDSIAKGLALEYNCRESGTDCAENRSSVLKFPTEDDPDGKLHFFLILALSWACYLAIILLIDWGFFRTVFLMLLHKNAGSSSPPEEDEDVSAERKEINNILHNAEEPNILPLVVENVEKKYLFGPRAINRVSFLVRPGECFGLLGVNGSGKSTTFKVLTGTILPDRGNAFLYEYSVLSDRELYLKQVGYCPQENAFANDMTVQETLTFIAKLRGIPKDEIIDEVDRWMKVVGIEQHTKKLTVTLSGGTKRKLSTSMSLIGEPVMVFLDEPTTGVDPVSRRTLWDVVQARQRAGQALVMTSHSMEECEALCTRLTILRDGQMKCIGTSEYLKNKFGKGYTVLLKLVDPSEQLLSQLKIKFQQIFPESTIKDIHTTFINYQILDSIPLSSLFSKLLQLKSQHSIIEDFSVRSISLQELFMSFAPQRR</sequence>
<dbReference type="SMART" id="SM00382">
    <property type="entry name" value="AAA"/>
    <property type="match status" value="2"/>
</dbReference>
<comment type="subcellular location">
    <subcellularLocation>
        <location evidence="1">Membrane</location>
        <topology evidence="1">Multi-pass membrane protein</topology>
    </subcellularLocation>
</comment>
<dbReference type="InterPro" id="IPR013525">
    <property type="entry name" value="ABC2_TM"/>
</dbReference>
<feature type="non-terminal residue" evidence="11">
    <location>
        <position position="1"/>
    </location>
</feature>
<feature type="transmembrane region" description="Helical" evidence="9">
    <location>
        <begin position="1115"/>
        <end position="1137"/>
    </location>
</feature>
<dbReference type="SUPFAM" id="SSF52540">
    <property type="entry name" value="P-loop containing nucleoside triphosphate hydrolases"/>
    <property type="match status" value="2"/>
</dbReference>
<evidence type="ECO:0000259" key="10">
    <source>
        <dbReference type="PROSITE" id="PS50893"/>
    </source>
</evidence>
<gene>
    <name evidence="11" type="ORF">g.20062</name>
</gene>
<dbReference type="FunFam" id="3.40.50.300:FF:000335">
    <property type="entry name" value="ATP binding cassette subfamily A member 5"/>
    <property type="match status" value="1"/>
</dbReference>
<feature type="transmembrane region" description="Helical" evidence="9">
    <location>
        <begin position="364"/>
        <end position="383"/>
    </location>
</feature>
<dbReference type="PANTHER" id="PTHR19229:SF250">
    <property type="entry name" value="ABC TRANSPORTER DOMAIN-CONTAINING PROTEIN-RELATED"/>
    <property type="match status" value="1"/>
</dbReference>
<feature type="transmembrane region" description="Helical" evidence="9">
    <location>
        <begin position="12"/>
        <end position="31"/>
    </location>
</feature>
<dbReference type="Pfam" id="PF23321">
    <property type="entry name" value="R1_ABCA1"/>
    <property type="match status" value="1"/>
</dbReference>
<dbReference type="InterPro" id="IPR026082">
    <property type="entry name" value="ABCA"/>
</dbReference>
<dbReference type="GO" id="GO:0016020">
    <property type="term" value="C:membrane"/>
    <property type="evidence" value="ECO:0007669"/>
    <property type="project" value="UniProtKB-SubCell"/>
</dbReference>
<keyword evidence="4 9" id="KW-0812">Transmembrane</keyword>
<keyword evidence="7 9" id="KW-1133">Transmembrane helix</keyword>
<protein>
    <recommendedName>
        <fullName evidence="10">ABC transporter domain-containing protein</fullName>
    </recommendedName>
</protein>
<dbReference type="InterPro" id="IPR056264">
    <property type="entry name" value="R2_ABCA1-4-like"/>
</dbReference>
<feature type="transmembrane region" description="Helical" evidence="9">
    <location>
        <begin position="1181"/>
        <end position="1202"/>
    </location>
</feature>
<evidence type="ECO:0000256" key="7">
    <source>
        <dbReference type="ARBA" id="ARBA00022989"/>
    </source>
</evidence>
<feature type="transmembrane region" description="Helical" evidence="9">
    <location>
        <begin position="1076"/>
        <end position="1103"/>
    </location>
</feature>
<keyword evidence="3" id="KW-0813">Transport</keyword>
<proteinExistence type="inferred from homology"/>
<feature type="transmembrane region" description="Helical" evidence="9">
    <location>
        <begin position="1149"/>
        <end position="1169"/>
    </location>
</feature>
<feature type="transmembrane region" description="Helical" evidence="9">
    <location>
        <begin position="432"/>
        <end position="455"/>
    </location>
</feature>
<dbReference type="PROSITE" id="PS50893">
    <property type="entry name" value="ABC_TRANSPORTER_2"/>
    <property type="match status" value="2"/>
</dbReference>
<evidence type="ECO:0000313" key="11">
    <source>
        <dbReference type="EMBL" id="JAS46614.1"/>
    </source>
</evidence>
<feature type="transmembrane region" description="Helical" evidence="9">
    <location>
        <begin position="297"/>
        <end position="321"/>
    </location>
</feature>
<dbReference type="GO" id="GO:0016887">
    <property type="term" value="F:ATP hydrolysis activity"/>
    <property type="evidence" value="ECO:0007669"/>
    <property type="project" value="InterPro"/>
</dbReference>
<keyword evidence="5" id="KW-0547">Nucleotide-binding</keyword>
<dbReference type="InterPro" id="IPR027417">
    <property type="entry name" value="P-loop_NTPase"/>
</dbReference>
<feature type="transmembrane region" description="Helical" evidence="9">
    <location>
        <begin position="333"/>
        <end position="357"/>
    </location>
</feature>
<feature type="domain" description="ABC transporter" evidence="10">
    <location>
        <begin position="506"/>
        <end position="734"/>
    </location>
</feature>
<dbReference type="PANTHER" id="PTHR19229">
    <property type="entry name" value="ATP-BINDING CASSETTE TRANSPORTER SUBFAMILY A ABCA"/>
    <property type="match status" value="1"/>
</dbReference>
<name>A0A1B6F927_9HEMI</name>
<dbReference type="Pfam" id="PF12698">
    <property type="entry name" value="ABC2_membrane_3"/>
    <property type="match status" value="2"/>
</dbReference>
<evidence type="ECO:0000256" key="1">
    <source>
        <dbReference type="ARBA" id="ARBA00004141"/>
    </source>
</evidence>
<keyword evidence="8 9" id="KW-0472">Membrane</keyword>
<dbReference type="Gene3D" id="3.40.50.300">
    <property type="entry name" value="P-loop containing nucleotide triphosphate hydrolases"/>
    <property type="match status" value="2"/>
</dbReference>
<evidence type="ECO:0000256" key="2">
    <source>
        <dbReference type="ARBA" id="ARBA00008869"/>
    </source>
</evidence>
<dbReference type="EMBL" id="GECZ01023155">
    <property type="protein sequence ID" value="JAS46614.1"/>
    <property type="molecule type" value="Transcribed_RNA"/>
</dbReference>
<feature type="transmembrane region" description="Helical" evidence="9">
    <location>
        <begin position="866"/>
        <end position="888"/>
    </location>
</feature>
<feature type="transmembrane region" description="Helical" evidence="9">
    <location>
        <begin position="254"/>
        <end position="276"/>
    </location>
</feature>
<dbReference type="InterPro" id="IPR003439">
    <property type="entry name" value="ABC_transporter-like_ATP-bd"/>
</dbReference>
<dbReference type="GO" id="GO:0005319">
    <property type="term" value="F:lipid transporter activity"/>
    <property type="evidence" value="ECO:0007669"/>
    <property type="project" value="TreeGrafter"/>
</dbReference>
<dbReference type="GO" id="GO:0140359">
    <property type="term" value="F:ABC-type transporter activity"/>
    <property type="evidence" value="ECO:0007669"/>
    <property type="project" value="InterPro"/>
</dbReference>